<protein>
    <recommendedName>
        <fullName evidence="7">Aspartokinase</fullName>
        <ecNumber evidence="7">2.7.2.4</ecNumber>
    </recommendedName>
</protein>
<evidence type="ECO:0000256" key="5">
    <source>
        <dbReference type="ARBA" id="ARBA00022777"/>
    </source>
</evidence>
<evidence type="ECO:0000259" key="9">
    <source>
        <dbReference type="Pfam" id="PF00696"/>
    </source>
</evidence>
<evidence type="ECO:0000313" key="11">
    <source>
        <dbReference type="Proteomes" id="UP000177693"/>
    </source>
</evidence>
<evidence type="ECO:0000313" key="10">
    <source>
        <dbReference type="EMBL" id="OGJ01092.1"/>
    </source>
</evidence>
<dbReference type="UniPathway" id="UPA00051">
    <property type="reaction ID" value="UER00462"/>
</dbReference>
<accession>A0A1F6Y424</accession>
<evidence type="ECO:0000256" key="4">
    <source>
        <dbReference type="ARBA" id="ARBA00022741"/>
    </source>
</evidence>
<dbReference type="UniPathway" id="UPA00034">
    <property type="reaction ID" value="UER00015"/>
</dbReference>
<dbReference type="InterPro" id="IPR018042">
    <property type="entry name" value="Aspartate_kinase_CS"/>
</dbReference>
<dbReference type="Pfam" id="PF00696">
    <property type="entry name" value="AA_kinase"/>
    <property type="match status" value="1"/>
</dbReference>
<evidence type="ECO:0000256" key="7">
    <source>
        <dbReference type="RuleBase" id="RU003448"/>
    </source>
</evidence>
<dbReference type="SUPFAM" id="SSF53633">
    <property type="entry name" value="Carbamate kinase-like"/>
    <property type="match status" value="1"/>
</dbReference>
<evidence type="ECO:0000256" key="2">
    <source>
        <dbReference type="ARBA" id="ARBA00010122"/>
    </source>
</evidence>
<evidence type="ECO:0000256" key="3">
    <source>
        <dbReference type="ARBA" id="ARBA00022679"/>
    </source>
</evidence>
<dbReference type="PANTHER" id="PTHR21499">
    <property type="entry name" value="ASPARTATE KINASE"/>
    <property type="match status" value="1"/>
</dbReference>
<dbReference type="NCBIfam" id="TIGR00657">
    <property type="entry name" value="asp_kinases"/>
    <property type="match status" value="1"/>
</dbReference>
<dbReference type="Proteomes" id="UP000177693">
    <property type="component" value="Unassembled WGS sequence"/>
</dbReference>
<feature type="domain" description="Aspartate/glutamate/uridylate kinase" evidence="9">
    <location>
        <begin position="3"/>
        <end position="284"/>
    </location>
</feature>
<keyword evidence="6" id="KW-0067">ATP-binding</keyword>
<comment type="catalytic activity">
    <reaction evidence="7">
        <text>L-aspartate + ATP = 4-phospho-L-aspartate + ADP</text>
        <dbReference type="Rhea" id="RHEA:23776"/>
        <dbReference type="ChEBI" id="CHEBI:29991"/>
        <dbReference type="ChEBI" id="CHEBI:30616"/>
        <dbReference type="ChEBI" id="CHEBI:57535"/>
        <dbReference type="ChEBI" id="CHEBI:456216"/>
        <dbReference type="EC" id="2.7.2.4"/>
    </reaction>
</comment>
<dbReference type="GO" id="GO:0005524">
    <property type="term" value="F:ATP binding"/>
    <property type="evidence" value="ECO:0007669"/>
    <property type="project" value="UniProtKB-KW"/>
</dbReference>
<dbReference type="UniPathway" id="UPA00050">
    <property type="reaction ID" value="UER00461"/>
</dbReference>
<dbReference type="InterPro" id="IPR036393">
    <property type="entry name" value="AceGlu_kinase-like_sf"/>
</dbReference>
<dbReference type="CDD" id="cd04243">
    <property type="entry name" value="AAK_AK-HSDH-like"/>
    <property type="match status" value="1"/>
</dbReference>
<dbReference type="EC" id="2.7.2.4" evidence="7"/>
<comment type="pathway">
    <text evidence="1 8">Amino-acid biosynthesis; L-lysine biosynthesis via DAP pathway; (S)-tetrahydrodipicolinate from L-aspartate: step 1/4.</text>
</comment>
<evidence type="ECO:0000256" key="6">
    <source>
        <dbReference type="ARBA" id="ARBA00022840"/>
    </source>
</evidence>
<dbReference type="PROSITE" id="PS00324">
    <property type="entry name" value="ASPARTOKINASE"/>
    <property type="match status" value="1"/>
</dbReference>
<comment type="caution">
    <text evidence="10">The sequence shown here is derived from an EMBL/GenBank/DDBJ whole genome shotgun (WGS) entry which is preliminary data.</text>
</comment>
<keyword evidence="4" id="KW-0547">Nucleotide-binding</keyword>
<comment type="similarity">
    <text evidence="2 7">Belongs to the aspartokinase family.</text>
</comment>
<comment type="pathway">
    <text evidence="8">Amino-acid biosynthesis; L-methionine biosynthesis via de novo pathway; L-homoserine from L-aspartate: step 1/3.</text>
</comment>
<dbReference type="AlphaFoldDB" id="A0A1F6Y424"/>
<name>A0A1F6Y424_9BACT</name>
<comment type="pathway">
    <text evidence="8">Amino-acid biosynthesis; L-threonine biosynthesis; L-threonine from L-aspartate: step 1/5.</text>
</comment>
<dbReference type="Gene3D" id="3.40.1160.10">
    <property type="entry name" value="Acetylglutamate kinase-like"/>
    <property type="match status" value="1"/>
</dbReference>
<gene>
    <name evidence="10" type="ORF">A3I23_02275</name>
</gene>
<dbReference type="GO" id="GO:0004072">
    <property type="term" value="F:aspartate kinase activity"/>
    <property type="evidence" value="ECO:0007669"/>
    <property type="project" value="UniProtKB-EC"/>
</dbReference>
<organism evidence="10 11">
    <name type="scientific">Candidatus Nomurabacteria bacterium RIFCSPLOWO2_02_FULL_40_67</name>
    <dbReference type="NCBI Taxonomy" id="1801787"/>
    <lineage>
        <taxon>Bacteria</taxon>
        <taxon>Candidatus Nomuraibacteriota</taxon>
    </lineage>
</organism>
<proteinExistence type="inferred from homology"/>
<dbReference type="PANTHER" id="PTHR21499:SF59">
    <property type="entry name" value="ASPARTOKINASE"/>
    <property type="match status" value="1"/>
</dbReference>
<dbReference type="GO" id="GO:0009088">
    <property type="term" value="P:threonine biosynthetic process"/>
    <property type="evidence" value="ECO:0007669"/>
    <property type="project" value="UniProtKB-UniPathway"/>
</dbReference>
<keyword evidence="5 7" id="KW-0418">Kinase</keyword>
<keyword evidence="8" id="KW-0028">Amino-acid biosynthesis</keyword>
<dbReference type="InterPro" id="IPR001048">
    <property type="entry name" value="Asp/Glu/Uridylate_kinase"/>
</dbReference>
<dbReference type="EMBL" id="MFVL01000023">
    <property type="protein sequence ID" value="OGJ01092.1"/>
    <property type="molecule type" value="Genomic_DNA"/>
</dbReference>
<sequence length="298" mass="32546">MNIKVMKFGGTSVAHASNINKVIDIILDVNNKSDKIVIVVSALSGITDDLIMLANLASKGDLKYKIIFQAICGRHDQVIKELIDLKNKKRVVQEINEKYDELEKITANIFSAGELSLSALDAVMSFGERLSSYIIGEAIESRGIACEFVDSREIIKTDDNFGGASVDLEKSHKLISDHFKNGTLYIMGGFIGSTKDGQTTTLSRGGSDYTASLVGAALDAAVIEIWTDVDGIMTEDPKKMKNALLIPEISYEKAEEMAYNGAKVIHPKTIRPAVLKNIPIYVKNTFNPRGSGTKISNR</sequence>
<evidence type="ECO:0000256" key="1">
    <source>
        <dbReference type="ARBA" id="ARBA00004766"/>
    </source>
</evidence>
<dbReference type="GO" id="GO:0009089">
    <property type="term" value="P:lysine biosynthetic process via diaminopimelate"/>
    <property type="evidence" value="ECO:0007669"/>
    <property type="project" value="UniProtKB-UniPathway"/>
</dbReference>
<evidence type="ECO:0000256" key="8">
    <source>
        <dbReference type="RuleBase" id="RU004249"/>
    </source>
</evidence>
<dbReference type="GO" id="GO:0009090">
    <property type="term" value="P:homoserine biosynthetic process"/>
    <property type="evidence" value="ECO:0007669"/>
    <property type="project" value="TreeGrafter"/>
</dbReference>
<reference evidence="10 11" key="1">
    <citation type="journal article" date="2016" name="Nat. Commun.">
        <title>Thousands of microbial genomes shed light on interconnected biogeochemical processes in an aquifer system.</title>
        <authorList>
            <person name="Anantharaman K."/>
            <person name="Brown C.T."/>
            <person name="Hug L.A."/>
            <person name="Sharon I."/>
            <person name="Castelle C.J."/>
            <person name="Probst A.J."/>
            <person name="Thomas B.C."/>
            <person name="Singh A."/>
            <person name="Wilkins M.J."/>
            <person name="Karaoz U."/>
            <person name="Brodie E.L."/>
            <person name="Williams K.H."/>
            <person name="Hubbard S.S."/>
            <person name="Banfield J.F."/>
        </authorList>
    </citation>
    <scope>NUCLEOTIDE SEQUENCE [LARGE SCALE GENOMIC DNA]</scope>
</reference>
<dbReference type="InterPro" id="IPR001341">
    <property type="entry name" value="Asp_kinase"/>
</dbReference>
<dbReference type="GO" id="GO:0005829">
    <property type="term" value="C:cytosol"/>
    <property type="evidence" value="ECO:0007669"/>
    <property type="project" value="TreeGrafter"/>
</dbReference>
<keyword evidence="3 7" id="KW-0808">Transferase</keyword>